<proteinExistence type="predicted"/>
<organism evidence="1 2">
    <name type="scientific">Exidia glandulosa HHB12029</name>
    <dbReference type="NCBI Taxonomy" id="1314781"/>
    <lineage>
        <taxon>Eukaryota</taxon>
        <taxon>Fungi</taxon>
        <taxon>Dikarya</taxon>
        <taxon>Basidiomycota</taxon>
        <taxon>Agaricomycotina</taxon>
        <taxon>Agaricomycetes</taxon>
        <taxon>Auriculariales</taxon>
        <taxon>Exidiaceae</taxon>
        <taxon>Exidia</taxon>
    </lineage>
</organism>
<reference evidence="1 2" key="1">
    <citation type="journal article" date="2016" name="Mol. Biol. Evol.">
        <title>Comparative Genomics of Early-Diverging Mushroom-Forming Fungi Provides Insights into the Origins of Lignocellulose Decay Capabilities.</title>
        <authorList>
            <person name="Nagy L.G."/>
            <person name="Riley R."/>
            <person name="Tritt A."/>
            <person name="Adam C."/>
            <person name="Daum C."/>
            <person name="Floudas D."/>
            <person name="Sun H."/>
            <person name="Yadav J.S."/>
            <person name="Pangilinan J."/>
            <person name="Larsson K.H."/>
            <person name="Matsuura K."/>
            <person name="Barry K."/>
            <person name="Labutti K."/>
            <person name="Kuo R."/>
            <person name="Ohm R.A."/>
            <person name="Bhattacharya S.S."/>
            <person name="Shirouzu T."/>
            <person name="Yoshinaga Y."/>
            <person name="Martin F.M."/>
            <person name="Grigoriev I.V."/>
            <person name="Hibbett D.S."/>
        </authorList>
    </citation>
    <scope>NUCLEOTIDE SEQUENCE [LARGE SCALE GENOMIC DNA]</scope>
    <source>
        <strain evidence="1 2">HHB12029</strain>
    </source>
</reference>
<evidence type="ECO:0000313" key="2">
    <source>
        <dbReference type="Proteomes" id="UP000077266"/>
    </source>
</evidence>
<dbReference type="InParanoid" id="A0A166MNB8"/>
<name>A0A166MNB8_EXIGL</name>
<protein>
    <submittedName>
        <fullName evidence="1">Uncharacterized protein</fullName>
    </submittedName>
</protein>
<dbReference type="EMBL" id="KV427036">
    <property type="protein sequence ID" value="KZV78221.1"/>
    <property type="molecule type" value="Genomic_DNA"/>
</dbReference>
<dbReference type="AlphaFoldDB" id="A0A166MNB8"/>
<sequence>MQGVSLFSSAPPSVSFSSAPGILKLVISALSPGSVHSLTRATTHPCAGPVRAIALQFFLLRLTTDDLVAFYVVHGRLLFRPLCAAEQYANLLPMIVYSGQ</sequence>
<gene>
    <name evidence="1" type="ORF">EXIGLDRAFT_717639</name>
</gene>
<keyword evidence="2" id="KW-1185">Reference proteome</keyword>
<dbReference type="Proteomes" id="UP000077266">
    <property type="component" value="Unassembled WGS sequence"/>
</dbReference>
<evidence type="ECO:0000313" key="1">
    <source>
        <dbReference type="EMBL" id="KZV78221.1"/>
    </source>
</evidence>
<accession>A0A166MNB8</accession>